<feature type="domain" description="Beta/gamma crystallin 'Greek key'" evidence="4">
    <location>
        <begin position="85"/>
        <end position="126"/>
    </location>
</feature>
<dbReference type="CDD" id="cd00161">
    <property type="entry name" value="beta-trefoil_Ricin-like"/>
    <property type="match status" value="1"/>
</dbReference>
<feature type="signal peptide" evidence="3">
    <location>
        <begin position="1"/>
        <end position="28"/>
    </location>
</feature>
<comment type="caution">
    <text evidence="5">The sequence shown here is derived from an EMBL/GenBank/DDBJ whole genome shotgun (WGS) entry which is preliminary data.</text>
</comment>
<keyword evidence="2" id="KW-0677">Repeat</keyword>
<comment type="similarity">
    <text evidence="1">Belongs to the beta/gamma-crystallin family.</text>
</comment>
<evidence type="ECO:0000256" key="1">
    <source>
        <dbReference type="ARBA" id="ARBA00009646"/>
    </source>
</evidence>
<dbReference type="EMBL" id="BAABJQ010000017">
    <property type="protein sequence ID" value="GAA5192404.1"/>
    <property type="molecule type" value="Genomic_DNA"/>
</dbReference>
<keyword evidence="3" id="KW-0732">Signal</keyword>
<dbReference type="SUPFAM" id="SSF50370">
    <property type="entry name" value="Ricin B-like lectins"/>
    <property type="match status" value="1"/>
</dbReference>
<evidence type="ECO:0000313" key="6">
    <source>
        <dbReference type="Proteomes" id="UP001501570"/>
    </source>
</evidence>
<evidence type="ECO:0000256" key="2">
    <source>
        <dbReference type="ARBA" id="ARBA00022737"/>
    </source>
</evidence>
<dbReference type="Gene3D" id="2.80.10.50">
    <property type="match status" value="1"/>
</dbReference>
<gene>
    <name evidence="5" type="ORF">GCM10023322_51930</name>
</gene>
<name>A0ABP9S874_9ACTN</name>
<evidence type="ECO:0000313" key="5">
    <source>
        <dbReference type="EMBL" id="GAA5192404.1"/>
    </source>
</evidence>
<organism evidence="5 6">
    <name type="scientific">Rugosimonospora acidiphila</name>
    <dbReference type="NCBI Taxonomy" id="556531"/>
    <lineage>
        <taxon>Bacteria</taxon>
        <taxon>Bacillati</taxon>
        <taxon>Actinomycetota</taxon>
        <taxon>Actinomycetes</taxon>
        <taxon>Micromonosporales</taxon>
        <taxon>Micromonosporaceae</taxon>
        <taxon>Rugosimonospora</taxon>
    </lineage>
</organism>
<dbReference type="PROSITE" id="PS50915">
    <property type="entry name" value="CRYSTALLIN_BETA_GAMMA"/>
    <property type="match status" value="1"/>
</dbReference>
<evidence type="ECO:0000256" key="3">
    <source>
        <dbReference type="SAM" id="SignalP"/>
    </source>
</evidence>
<feature type="chain" id="PRO_5046926986" description="Beta/gamma crystallin 'Greek key' domain-containing protein" evidence="3">
    <location>
        <begin position="29"/>
        <end position="446"/>
    </location>
</feature>
<dbReference type="InterPro" id="IPR001064">
    <property type="entry name" value="Beta/gamma_crystallin"/>
</dbReference>
<dbReference type="RefSeq" id="WP_345633857.1">
    <property type="nucleotide sequence ID" value="NZ_BAABJQ010000017.1"/>
</dbReference>
<dbReference type="PROSITE" id="PS50231">
    <property type="entry name" value="RICIN_B_LECTIN"/>
    <property type="match status" value="1"/>
</dbReference>
<dbReference type="SUPFAM" id="SSF49695">
    <property type="entry name" value="gamma-Crystallin-like"/>
    <property type="match status" value="1"/>
</dbReference>
<evidence type="ECO:0000259" key="4">
    <source>
        <dbReference type="PROSITE" id="PS50915"/>
    </source>
</evidence>
<dbReference type="InterPro" id="IPR011024">
    <property type="entry name" value="G_crystallin-like"/>
</dbReference>
<keyword evidence="6" id="KW-1185">Reference proteome</keyword>
<sequence>MITRWRIGLIGLLAAVTALLGVAVPAHAAGTPLIDICDTPSYIPVCVELTGDTPDLAAIPGYTPGIFDNHVYQVRVMANDVHTTVYALVYDQPNYGGRCEEFAHNVWNLAGTYIGPNTASSIRFTTTPGGCGAQGEPADPTPRLTLEGVYNDTRLPVITHNNGDLRQIGFNDAAVYAIGANLAGRTVAFYADINYQGACFQYTFGSSLDGVPLPSTIQVSSIAFDLSCTTDPATMFGHRNLISVYGAQNEVLDVPAYSTSWGTNLQLYGAHNPSTDNQSLYIKPVGQTVPEVSANGVPYSVQLVKIMHAENRDWSNVTCLEVPGDRIGQPNLPVEQYGCDPNAVNQPNQLWAFVSLDYTVVDQWTSAWWDNYHIYNLALGTSPDSPVLMETSTLSARDGDALQMEPASAAIEPANENEFTLLDPYMPATPPPAQKPDCILYQCLLG</sequence>
<accession>A0ABP9S874</accession>
<reference evidence="6" key="1">
    <citation type="journal article" date="2019" name="Int. J. Syst. Evol. Microbiol.">
        <title>The Global Catalogue of Microorganisms (GCM) 10K type strain sequencing project: providing services to taxonomists for standard genome sequencing and annotation.</title>
        <authorList>
            <consortium name="The Broad Institute Genomics Platform"/>
            <consortium name="The Broad Institute Genome Sequencing Center for Infectious Disease"/>
            <person name="Wu L."/>
            <person name="Ma J."/>
        </authorList>
    </citation>
    <scope>NUCLEOTIDE SEQUENCE [LARGE SCALE GENOMIC DNA]</scope>
    <source>
        <strain evidence="6">JCM 18304</strain>
    </source>
</reference>
<dbReference type="InterPro" id="IPR035992">
    <property type="entry name" value="Ricin_B-like_lectins"/>
</dbReference>
<protein>
    <recommendedName>
        <fullName evidence="4">Beta/gamma crystallin 'Greek key' domain-containing protein</fullName>
    </recommendedName>
</protein>
<dbReference type="Proteomes" id="UP001501570">
    <property type="component" value="Unassembled WGS sequence"/>
</dbReference>
<proteinExistence type="inferred from homology"/>